<accession>A0ABV5V6L1</accession>
<reference evidence="3 4" key="1">
    <citation type="submission" date="2024-09" db="EMBL/GenBank/DDBJ databases">
        <authorList>
            <person name="Sun Q."/>
            <person name="Mori K."/>
        </authorList>
    </citation>
    <scope>NUCLEOTIDE SEQUENCE [LARGE SCALE GENOMIC DNA]</scope>
    <source>
        <strain evidence="3 4">JCM 12763</strain>
    </source>
</reference>
<feature type="transmembrane region" description="Helical" evidence="2">
    <location>
        <begin position="184"/>
        <end position="206"/>
    </location>
</feature>
<dbReference type="Proteomes" id="UP001589613">
    <property type="component" value="Unassembled WGS sequence"/>
</dbReference>
<comment type="caution">
    <text evidence="3">The sequence shown here is derived from an EMBL/GenBank/DDBJ whole genome shotgun (WGS) entry which is preliminary data.</text>
</comment>
<evidence type="ECO:0000313" key="4">
    <source>
        <dbReference type="Proteomes" id="UP001589613"/>
    </source>
</evidence>
<organism evidence="3 4">
    <name type="scientific">Ornithinimicrobium kibberense</name>
    <dbReference type="NCBI Taxonomy" id="282060"/>
    <lineage>
        <taxon>Bacteria</taxon>
        <taxon>Bacillati</taxon>
        <taxon>Actinomycetota</taxon>
        <taxon>Actinomycetes</taxon>
        <taxon>Micrococcales</taxon>
        <taxon>Ornithinimicrobiaceae</taxon>
        <taxon>Ornithinimicrobium</taxon>
    </lineage>
</organism>
<feature type="compositionally biased region" description="Basic and acidic residues" evidence="1">
    <location>
        <begin position="217"/>
        <end position="234"/>
    </location>
</feature>
<gene>
    <name evidence="3" type="ORF">ACFFN0_15055</name>
</gene>
<dbReference type="RefSeq" id="WP_141339430.1">
    <property type="nucleotide sequence ID" value="NZ_JBHMAX010000033.1"/>
</dbReference>
<keyword evidence="4" id="KW-1185">Reference proteome</keyword>
<keyword evidence="2" id="KW-0472">Membrane</keyword>
<feature type="region of interest" description="Disordered" evidence="1">
    <location>
        <begin position="209"/>
        <end position="271"/>
    </location>
</feature>
<sequence>MDPVSVLRALWRQRWFAMPALLVALVAAGAMFQYGPRQYESTISYALVNPDVPTDVELEEDPALKDVNSDNPYLRASNPTLITDVLLTRLSSDTTADILDARGLSPEYTVARGGVGNGFVLDITGVGDSPTAAQDTKAALAEILVEDLRVVQEVYGADPTYHFEALLIADSPKATEKFSSRLRAVISILLAGGILVFASVSLGEWLTAARQHRRRRGEGPRRPQRRPSRDRDDLDGSVQRRQAGLDRGVRPAAPGASRKTPDQHPVSTVGT</sequence>
<protein>
    <submittedName>
        <fullName evidence="3">Chain-length determining protein</fullName>
    </submittedName>
</protein>
<dbReference type="EMBL" id="JBHMAX010000033">
    <property type="protein sequence ID" value="MFB9733365.1"/>
    <property type="molecule type" value="Genomic_DNA"/>
</dbReference>
<evidence type="ECO:0000256" key="2">
    <source>
        <dbReference type="SAM" id="Phobius"/>
    </source>
</evidence>
<proteinExistence type="predicted"/>
<name>A0ABV5V6L1_9MICO</name>
<evidence type="ECO:0000256" key="1">
    <source>
        <dbReference type="SAM" id="MobiDB-lite"/>
    </source>
</evidence>
<feature type="transmembrane region" description="Helical" evidence="2">
    <location>
        <begin position="15"/>
        <end position="34"/>
    </location>
</feature>
<keyword evidence="2" id="KW-1133">Transmembrane helix</keyword>
<evidence type="ECO:0000313" key="3">
    <source>
        <dbReference type="EMBL" id="MFB9733365.1"/>
    </source>
</evidence>
<keyword evidence="2" id="KW-0812">Transmembrane</keyword>